<feature type="region of interest" description="Disordered" evidence="1">
    <location>
        <begin position="1"/>
        <end position="108"/>
    </location>
</feature>
<dbReference type="AlphaFoldDB" id="H8Z5B1"/>
<sequence length="180" mass="19086">MNDSALSITTKALQPAYGRGDAASTRGYSTRQASTPAAEGASPVANQSPLPANGNESANAVAADQQAMGVAWNQAVNPTQRAEQAANEKATDETEQRASVLPPEETELDKAVESINDFLQQSKRALEFSVDETSGRTIIKVMDAEKEKVIRQIPPETALELMQKLRDGDGMAATGLAEKA</sequence>
<dbReference type="Gene3D" id="3.30.160.170">
    <property type="entry name" value="FlaG-like"/>
    <property type="match status" value="1"/>
</dbReference>
<feature type="compositionally biased region" description="Polar residues" evidence="1">
    <location>
        <begin position="44"/>
        <end position="58"/>
    </location>
</feature>
<keyword evidence="2" id="KW-0282">Flagellum</keyword>
<evidence type="ECO:0000256" key="1">
    <source>
        <dbReference type="SAM" id="MobiDB-lite"/>
    </source>
</evidence>
<feature type="compositionally biased region" description="Polar residues" evidence="1">
    <location>
        <begin position="26"/>
        <end position="35"/>
    </location>
</feature>
<dbReference type="STRING" id="631362.Thi970DRAFT_04159"/>
<dbReference type="HOGENOM" id="CLU_1495545_0_0_6"/>
<reference evidence="3" key="1">
    <citation type="submission" date="2011-06" db="EMBL/GenBank/DDBJ databases">
        <authorList>
            <consortium name="US DOE Joint Genome Institute (JGI-PGF)"/>
            <person name="Lucas S."/>
            <person name="Han J."/>
            <person name="Lapidus A."/>
            <person name="Cheng J.-F."/>
            <person name="Goodwin L."/>
            <person name="Pitluck S."/>
            <person name="Peters L."/>
            <person name="Land M.L."/>
            <person name="Hauser L."/>
            <person name="Vogl K."/>
            <person name="Liu Z."/>
            <person name="Overmann J."/>
            <person name="Frigaard N.-U."/>
            <person name="Bryant D.A."/>
            <person name="Woyke T.J."/>
        </authorList>
    </citation>
    <scope>NUCLEOTIDE SEQUENCE [LARGE SCALE GENOMIC DNA]</scope>
    <source>
        <strain evidence="3">970</strain>
    </source>
</reference>
<gene>
    <name evidence="2" type="ORF">Thi970DRAFT_04159</name>
</gene>
<evidence type="ECO:0000313" key="3">
    <source>
        <dbReference type="Proteomes" id="UP000002964"/>
    </source>
</evidence>
<name>H8Z5B1_9GAMM</name>
<keyword evidence="3" id="KW-1185">Reference proteome</keyword>
<dbReference type="InterPro" id="IPR035924">
    <property type="entry name" value="FlaG-like_sf"/>
</dbReference>
<dbReference type="PANTHER" id="PTHR37166">
    <property type="entry name" value="PROTEIN FLAG"/>
    <property type="match status" value="1"/>
</dbReference>
<proteinExistence type="predicted"/>
<accession>H8Z5B1</accession>
<dbReference type="PANTHER" id="PTHR37166:SF1">
    <property type="entry name" value="PROTEIN FLAG"/>
    <property type="match status" value="1"/>
</dbReference>
<dbReference type="Proteomes" id="UP000002964">
    <property type="component" value="Unassembled WGS sequence"/>
</dbReference>
<dbReference type="eggNOG" id="COG1334">
    <property type="taxonomic scope" value="Bacteria"/>
</dbReference>
<feature type="compositionally biased region" description="Polar residues" evidence="1">
    <location>
        <begin position="1"/>
        <end position="12"/>
    </location>
</feature>
<protein>
    <submittedName>
        <fullName evidence="2">Flagellar protein FlaG</fullName>
    </submittedName>
</protein>
<evidence type="ECO:0000313" key="2">
    <source>
        <dbReference type="EMBL" id="EIC20518.1"/>
    </source>
</evidence>
<dbReference type="EMBL" id="JH603170">
    <property type="protein sequence ID" value="EIC20518.1"/>
    <property type="molecule type" value="Genomic_DNA"/>
</dbReference>
<keyword evidence="2" id="KW-0966">Cell projection</keyword>
<reference evidence="2 3" key="2">
    <citation type="submission" date="2011-11" db="EMBL/GenBank/DDBJ databases">
        <authorList>
            <consortium name="US DOE Joint Genome Institute"/>
            <person name="Lucas S."/>
            <person name="Han J."/>
            <person name="Lapidus A."/>
            <person name="Cheng J.-F."/>
            <person name="Goodwin L."/>
            <person name="Pitluck S."/>
            <person name="Peters L."/>
            <person name="Ovchinnikova G."/>
            <person name="Zhang X."/>
            <person name="Detter J.C."/>
            <person name="Han C."/>
            <person name="Tapia R."/>
            <person name="Land M."/>
            <person name="Hauser L."/>
            <person name="Kyrpides N."/>
            <person name="Ivanova N."/>
            <person name="Pagani I."/>
            <person name="Vogl K."/>
            <person name="Liu Z."/>
            <person name="Overmann J."/>
            <person name="Frigaard N.-U."/>
            <person name="Bryant D."/>
            <person name="Woyke T."/>
        </authorList>
    </citation>
    <scope>NUCLEOTIDE SEQUENCE [LARGE SCALE GENOMIC DNA]</scope>
    <source>
        <strain evidence="2 3">970</strain>
    </source>
</reference>
<organism evidence="2 3">
    <name type="scientific">Thiorhodovibrio frisius</name>
    <dbReference type="NCBI Taxonomy" id="631362"/>
    <lineage>
        <taxon>Bacteria</taxon>
        <taxon>Pseudomonadati</taxon>
        <taxon>Pseudomonadota</taxon>
        <taxon>Gammaproteobacteria</taxon>
        <taxon>Chromatiales</taxon>
        <taxon>Chromatiaceae</taxon>
        <taxon>Thiorhodovibrio</taxon>
    </lineage>
</organism>
<keyword evidence="2" id="KW-0969">Cilium</keyword>
<dbReference type="Pfam" id="PF03646">
    <property type="entry name" value="FlaG"/>
    <property type="match status" value="1"/>
</dbReference>
<dbReference type="InterPro" id="IPR005186">
    <property type="entry name" value="FlaG"/>
</dbReference>
<dbReference type="SUPFAM" id="SSF160214">
    <property type="entry name" value="FlaG-like"/>
    <property type="match status" value="1"/>
</dbReference>